<dbReference type="InterPro" id="IPR013098">
    <property type="entry name" value="Ig_I-set"/>
</dbReference>
<evidence type="ECO:0000256" key="1">
    <source>
        <dbReference type="ARBA" id="ARBA00004236"/>
    </source>
</evidence>
<dbReference type="InterPro" id="IPR051170">
    <property type="entry name" value="Neural/epithelial_adhesion"/>
</dbReference>
<dbReference type="PANTHER" id="PTHR12231:SF247">
    <property type="entry name" value="DPR-INTERACTING PROTEIN DELTA, ISOFORM D"/>
    <property type="match status" value="1"/>
</dbReference>
<dbReference type="Gene3D" id="2.60.40.10">
    <property type="entry name" value="Immunoglobulins"/>
    <property type="match status" value="3"/>
</dbReference>
<sequence length="513" mass="56953">MIFLVTIMQVLLIAFNLFPSRFTNRKVLFLVYLTNLVTHVMMNEPRFAQPIPNVTVAVGRDANLPCVVEHLGGYKVAWIHIDRQMILTIHRHVISRIPRYSITYDNANTWLLHVNQAHQDDRGYYMCQVNTNPMISQVGYLQVVVPPNILDIESTPSSVAVRENQNINMTCRADGFPTPKIIWRREDGEEIAVEKKKKVLVYDGEVLPLTKVSRNEMGAYLCIATNGVPPSVSKRIILDVECNVVLLKNSAGVTFLQNRLKYRVVGVIVEMPVSSLQAVRHVMYSVCLCLYLLVSPMIWVPNQLVGAPAGTDVTIDCHTEAHPKAIIYWVYNSVMVLPSKKYKTDYAENSYRAHMKLTIRNLQYGDFGNYRCISKNSLGETEGSIRVYEIPLPSTPSKQVTHSTVETRESNMILGTRNDSVKGLQTDMYGTKNEIFTGSGVAGIPSSSSMSSSSSSHASTASVASIAGNGLSAFGSVGNAIDRKGSLAIGKSMFYTEHPPNELGSSEVFYESN</sequence>
<dbReference type="SMART" id="SM00409">
    <property type="entry name" value="IG"/>
    <property type="match status" value="3"/>
</dbReference>
<keyword evidence="5" id="KW-0472">Membrane</keyword>
<feature type="chain" id="PRO_5008403405" description="Ig-like domain-containing protein" evidence="9">
    <location>
        <begin position="23"/>
        <end position="513"/>
    </location>
</feature>
<dbReference type="FunFam" id="2.60.40.10:FF:000376">
    <property type="entry name" value="CLUMA_CG000981, isoform A"/>
    <property type="match status" value="1"/>
</dbReference>
<dbReference type="Pfam" id="PF07679">
    <property type="entry name" value="I-set"/>
    <property type="match status" value="2"/>
</dbReference>
<keyword evidence="12" id="KW-1185">Reference proteome</keyword>
<evidence type="ECO:0000256" key="6">
    <source>
        <dbReference type="ARBA" id="ARBA00023157"/>
    </source>
</evidence>
<dbReference type="STRING" id="7398.A0A1B0A2E6"/>
<dbReference type="PANTHER" id="PTHR12231">
    <property type="entry name" value="CTX-RELATED TYPE I TRANSMEMBRANE PROTEIN"/>
    <property type="match status" value="1"/>
</dbReference>
<accession>A0A1B0A2E6</accession>
<dbReference type="AlphaFoldDB" id="A0A1B0A2E6"/>
<keyword evidence="7" id="KW-0325">Glycoprotein</keyword>
<evidence type="ECO:0000256" key="4">
    <source>
        <dbReference type="ARBA" id="ARBA00022737"/>
    </source>
</evidence>
<evidence type="ECO:0000256" key="2">
    <source>
        <dbReference type="ARBA" id="ARBA00022475"/>
    </source>
</evidence>
<dbReference type="InterPro" id="IPR003598">
    <property type="entry name" value="Ig_sub2"/>
</dbReference>
<feature type="domain" description="Ig-like" evidence="10">
    <location>
        <begin position="147"/>
        <end position="233"/>
    </location>
</feature>
<dbReference type="FunFam" id="2.60.40.10:FF:000392">
    <property type="entry name" value="CLUMA_CG000981, isoform A"/>
    <property type="match status" value="1"/>
</dbReference>
<dbReference type="Pfam" id="PF13927">
    <property type="entry name" value="Ig_3"/>
    <property type="match status" value="1"/>
</dbReference>
<dbReference type="FunFam" id="2.60.40.10:FF:000328">
    <property type="entry name" value="CLUMA_CG000981, isoform A"/>
    <property type="match status" value="1"/>
</dbReference>
<dbReference type="GO" id="GO:0043005">
    <property type="term" value="C:neuron projection"/>
    <property type="evidence" value="ECO:0007669"/>
    <property type="project" value="TreeGrafter"/>
</dbReference>
<evidence type="ECO:0000259" key="10">
    <source>
        <dbReference type="PROSITE" id="PS50835"/>
    </source>
</evidence>
<keyword evidence="3 9" id="KW-0732">Signal</keyword>
<reference evidence="11" key="2">
    <citation type="submission" date="2020-05" db="UniProtKB">
        <authorList>
            <consortium name="EnsemblMetazoa"/>
        </authorList>
    </citation>
    <scope>IDENTIFICATION</scope>
    <source>
        <strain evidence="11">IAEA</strain>
    </source>
</reference>
<evidence type="ECO:0000313" key="11">
    <source>
        <dbReference type="EnsemblMetazoa" id="GPAI032384-PA"/>
    </source>
</evidence>
<reference evidence="12" key="1">
    <citation type="submission" date="2014-03" db="EMBL/GenBank/DDBJ databases">
        <authorList>
            <person name="Aksoy S."/>
            <person name="Warren W."/>
            <person name="Wilson R.K."/>
        </authorList>
    </citation>
    <scope>NUCLEOTIDE SEQUENCE [LARGE SCALE GENOMIC DNA]</scope>
    <source>
        <strain evidence="12">IAEA</strain>
    </source>
</reference>
<evidence type="ECO:0000256" key="7">
    <source>
        <dbReference type="ARBA" id="ARBA00023180"/>
    </source>
</evidence>
<dbReference type="GO" id="GO:0005886">
    <property type="term" value="C:plasma membrane"/>
    <property type="evidence" value="ECO:0007669"/>
    <property type="project" value="UniProtKB-SubCell"/>
</dbReference>
<evidence type="ECO:0000256" key="3">
    <source>
        <dbReference type="ARBA" id="ARBA00022729"/>
    </source>
</evidence>
<evidence type="ECO:0000256" key="9">
    <source>
        <dbReference type="SAM" id="SignalP"/>
    </source>
</evidence>
<feature type="domain" description="Ig-like" evidence="10">
    <location>
        <begin position="296"/>
        <end position="386"/>
    </location>
</feature>
<dbReference type="EnsemblMetazoa" id="GPAI032384-RA">
    <property type="protein sequence ID" value="GPAI032384-PA"/>
    <property type="gene ID" value="GPAI032384"/>
</dbReference>
<feature type="domain" description="Ig-like" evidence="10">
    <location>
        <begin position="45"/>
        <end position="130"/>
    </location>
</feature>
<dbReference type="InterPro" id="IPR013783">
    <property type="entry name" value="Ig-like_fold"/>
</dbReference>
<name>A0A1B0A2E6_GLOPL</name>
<protein>
    <recommendedName>
        <fullName evidence="10">Ig-like domain-containing protein</fullName>
    </recommendedName>
</protein>
<evidence type="ECO:0000256" key="5">
    <source>
        <dbReference type="ARBA" id="ARBA00023136"/>
    </source>
</evidence>
<proteinExistence type="predicted"/>
<organism evidence="11 12">
    <name type="scientific">Glossina pallidipes</name>
    <name type="common">Tsetse fly</name>
    <dbReference type="NCBI Taxonomy" id="7398"/>
    <lineage>
        <taxon>Eukaryota</taxon>
        <taxon>Metazoa</taxon>
        <taxon>Ecdysozoa</taxon>
        <taxon>Arthropoda</taxon>
        <taxon>Hexapoda</taxon>
        <taxon>Insecta</taxon>
        <taxon>Pterygota</taxon>
        <taxon>Neoptera</taxon>
        <taxon>Endopterygota</taxon>
        <taxon>Diptera</taxon>
        <taxon>Brachycera</taxon>
        <taxon>Muscomorpha</taxon>
        <taxon>Hippoboscoidea</taxon>
        <taxon>Glossinidae</taxon>
        <taxon>Glossina</taxon>
    </lineage>
</organism>
<keyword evidence="2" id="KW-1003">Cell membrane</keyword>
<dbReference type="SMART" id="SM00408">
    <property type="entry name" value="IGc2"/>
    <property type="match status" value="3"/>
</dbReference>
<keyword evidence="4" id="KW-0677">Repeat</keyword>
<evidence type="ECO:0000256" key="8">
    <source>
        <dbReference type="ARBA" id="ARBA00023319"/>
    </source>
</evidence>
<dbReference type="PROSITE" id="PS50835">
    <property type="entry name" value="IG_LIKE"/>
    <property type="match status" value="3"/>
</dbReference>
<keyword evidence="8" id="KW-0393">Immunoglobulin domain</keyword>
<dbReference type="InterPro" id="IPR007110">
    <property type="entry name" value="Ig-like_dom"/>
</dbReference>
<dbReference type="InterPro" id="IPR036179">
    <property type="entry name" value="Ig-like_dom_sf"/>
</dbReference>
<dbReference type="Proteomes" id="UP000092445">
    <property type="component" value="Unassembled WGS sequence"/>
</dbReference>
<comment type="subcellular location">
    <subcellularLocation>
        <location evidence="1">Cell membrane</location>
    </subcellularLocation>
</comment>
<dbReference type="InterPro" id="IPR003599">
    <property type="entry name" value="Ig_sub"/>
</dbReference>
<dbReference type="VEuPathDB" id="VectorBase:GPAI032384"/>
<evidence type="ECO:0000313" key="12">
    <source>
        <dbReference type="Proteomes" id="UP000092445"/>
    </source>
</evidence>
<keyword evidence="6" id="KW-1015">Disulfide bond</keyword>
<feature type="signal peptide" evidence="9">
    <location>
        <begin position="1"/>
        <end position="22"/>
    </location>
</feature>
<dbReference type="SUPFAM" id="SSF48726">
    <property type="entry name" value="Immunoglobulin"/>
    <property type="match status" value="3"/>
</dbReference>